<evidence type="ECO:0000313" key="5">
    <source>
        <dbReference type="Proteomes" id="UP001617213"/>
    </source>
</evidence>
<evidence type="ECO:0000313" key="4">
    <source>
        <dbReference type="EMBL" id="MFJ2678676.1"/>
    </source>
</evidence>
<dbReference type="InterPro" id="IPR036396">
    <property type="entry name" value="Cyt_P450_sf"/>
</dbReference>
<keyword evidence="3" id="KW-0503">Monooxygenase</keyword>
<reference evidence="4 5" key="1">
    <citation type="submission" date="2024-10" db="EMBL/GenBank/DDBJ databases">
        <title>The Natural Products Discovery Center: Release of the First 8490 Sequenced Strains for Exploring Actinobacteria Biosynthetic Diversity.</title>
        <authorList>
            <person name="Kalkreuter E."/>
            <person name="Kautsar S.A."/>
            <person name="Yang D."/>
            <person name="Bader C.D."/>
            <person name="Teijaro C.N."/>
            <person name="Fluegel L."/>
            <person name="Davis C.M."/>
            <person name="Simpson J.R."/>
            <person name="Lauterbach L."/>
            <person name="Steele A.D."/>
            <person name="Gui C."/>
            <person name="Meng S."/>
            <person name="Li G."/>
            <person name="Viehrig K."/>
            <person name="Ye F."/>
            <person name="Su P."/>
            <person name="Kiefer A.F."/>
            <person name="Nichols A."/>
            <person name="Cepeda A.J."/>
            <person name="Yan W."/>
            <person name="Fan B."/>
            <person name="Jiang Y."/>
            <person name="Adhikari A."/>
            <person name="Zheng C.-J."/>
            <person name="Schuster L."/>
            <person name="Cowan T.M."/>
            <person name="Smanski M.J."/>
            <person name="Chevrette M.G."/>
            <person name="De Carvalho L.P.S."/>
            <person name="Shen B."/>
        </authorList>
    </citation>
    <scope>NUCLEOTIDE SEQUENCE [LARGE SCALE GENOMIC DNA]</scope>
    <source>
        <strain evidence="4 5">NPDC087581</strain>
    </source>
</reference>
<dbReference type="Gene3D" id="1.10.630.10">
    <property type="entry name" value="Cytochrome P450"/>
    <property type="match status" value="1"/>
</dbReference>
<dbReference type="PRINTS" id="PR00359">
    <property type="entry name" value="BP450"/>
</dbReference>
<dbReference type="PANTHER" id="PTHR46696:SF1">
    <property type="entry name" value="CYTOCHROME P450 YJIB-RELATED"/>
    <property type="match status" value="1"/>
</dbReference>
<evidence type="ECO:0000256" key="1">
    <source>
        <dbReference type="ARBA" id="ARBA00001971"/>
    </source>
</evidence>
<gene>
    <name evidence="4" type="ORF">ACIOWJ_11335</name>
</gene>
<sequence length="374" mass="40062">MTPLEAATHADPYDYYSRLRRTGGLLFDAELGLWVASTAEFVAAVLAHPDCRVRPHHEPVPAAIAQGAAGQVFARLMRMNEGTAHRCPRAAVEPALAGVGVGTVAEVVGSLIDRVDNLEALMFTLPVSAVAALLGFPTGQTAAVAELTRDFVACLSPLSNEAQRHHADIGASQLTQMFGDVLEASALMTHIRTGDWMDTDVLTANLIGLLSQTCEATAGLIGNTLVMLARQPDLLEQVQHAPAQVMALVEEVARFDSPVQNTRRFVAERCVIGNRVLEAGDTLLVVLASANRDPAANPMPDSFVLERPQRRSFSFGFGAHQCPGQRLALIIASQTILALLRRQPALLAGAGSFGYWPSLNGRIPRFHSAALNIR</sequence>
<dbReference type="PANTHER" id="PTHR46696">
    <property type="entry name" value="P450, PUTATIVE (EUROFUNG)-RELATED"/>
    <property type="match status" value="1"/>
</dbReference>
<dbReference type="EMBL" id="JBIUWZ010000013">
    <property type="protein sequence ID" value="MFJ2678676.1"/>
    <property type="molecule type" value="Genomic_DNA"/>
</dbReference>
<keyword evidence="3" id="KW-0408">Iron</keyword>
<dbReference type="CDD" id="cd11036">
    <property type="entry name" value="AknT-like"/>
    <property type="match status" value="1"/>
</dbReference>
<evidence type="ECO:0000256" key="2">
    <source>
        <dbReference type="ARBA" id="ARBA00010617"/>
    </source>
</evidence>
<dbReference type="PROSITE" id="PS00086">
    <property type="entry name" value="CYTOCHROME_P450"/>
    <property type="match status" value="1"/>
</dbReference>
<evidence type="ECO:0000256" key="3">
    <source>
        <dbReference type="RuleBase" id="RU000461"/>
    </source>
</evidence>
<protein>
    <submittedName>
        <fullName evidence="4">Cytochrome P450</fullName>
    </submittedName>
</protein>
<organism evidence="4 5">
    <name type="scientific">Pseudomonas sivasensis</name>
    <dbReference type="NCBI Taxonomy" id="1880678"/>
    <lineage>
        <taxon>Bacteria</taxon>
        <taxon>Pseudomonadati</taxon>
        <taxon>Pseudomonadota</taxon>
        <taxon>Gammaproteobacteria</taxon>
        <taxon>Pseudomonadales</taxon>
        <taxon>Pseudomonadaceae</taxon>
        <taxon>Pseudomonas</taxon>
    </lineage>
</organism>
<comment type="caution">
    <text evidence="4">The sequence shown here is derived from an EMBL/GenBank/DDBJ whole genome shotgun (WGS) entry which is preliminary data.</text>
</comment>
<dbReference type="InterPro" id="IPR001128">
    <property type="entry name" value="Cyt_P450"/>
</dbReference>
<dbReference type="Proteomes" id="UP001617213">
    <property type="component" value="Unassembled WGS sequence"/>
</dbReference>
<accession>A0ABW8E041</accession>
<name>A0ABW8E041_9PSED</name>
<dbReference type="SUPFAM" id="SSF48264">
    <property type="entry name" value="Cytochrome P450"/>
    <property type="match status" value="1"/>
</dbReference>
<proteinExistence type="inferred from homology"/>
<dbReference type="InterPro" id="IPR002397">
    <property type="entry name" value="Cyt_P450_B"/>
</dbReference>
<keyword evidence="3" id="KW-0560">Oxidoreductase</keyword>
<keyword evidence="3" id="KW-0479">Metal-binding</keyword>
<dbReference type="InterPro" id="IPR017972">
    <property type="entry name" value="Cyt_P450_CS"/>
</dbReference>
<keyword evidence="3" id="KW-0349">Heme</keyword>
<comment type="cofactor">
    <cofactor evidence="1">
        <name>heme</name>
        <dbReference type="ChEBI" id="CHEBI:30413"/>
    </cofactor>
</comment>
<comment type="similarity">
    <text evidence="2 3">Belongs to the cytochrome P450 family.</text>
</comment>
<dbReference type="RefSeq" id="WP_401381194.1">
    <property type="nucleotide sequence ID" value="NZ_JBIUWZ010000013.1"/>
</dbReference>
<keyword evidence="5" id="KW-1185">Reference proteome</keyword>
<dbReference type="Pfam" id="PF00067">
    <property type="entry name" value="p450"/>
    <property type="match status" value="1"/>
</dbReference>